<comment type="cofactor">
    <cofactor evidence="10">
        <name>Mg(2+)</name>
        <dbReference type="ChEBI" id="CHEBI:18420"/>
    </cofactor>
    <cofactor evidence="10">
        <name>Mn(2+)</name>
        <dbReference type="ChEBI" id="CHEBI:29035"/>
    </cofactor>
</comment>
<dbReference type="Pfam" id="PF01653">
    <property type="entry name" value="DNA_ligase_aden"/>
    <property type="match status" value="1"/>
</dbReference>
<dbReference type="Gene3D" id="1.10.287.610">
    <property type="entry name" value="Helix hairpin bin"/>
    <property type="match status" value="1"/>
</dbReference>
<feature type="binding site" evidence="10">
    <location>
        <position position="155"/>
    </location>
    <ligand>
        <name>NAD(+)</name>
        <dbReference type="ChEBI" id="CHEBI:57540"/>
    </ligand>
</feature>
<feature type="domain" description="BRCT" evidence="11">
    <location>
        <begin position="533"/>
        <end position="612"/>
    </location>
</feature>
<dbReference type="InterPro" id="IPR001679">
    <property type="entry name" value="DNA_ligase"/>
</dbReference>
<dbReference type="CDD" id="cd17748">
    <property type="entry name" value="BRCT_DNA_ligase_like"/>
    <property type="match status" value="1"/>
</dbReference>
<dbReference type="HAMAP" id="MF_01588">
    <property type="entry name" value="DNA_ligase_A"/>
    <property type="match status" value="1"/>
</dbReference>
<evidence type="ECO:0000256" key="6">
    <source>
        <dbReference type="ARBA" id="ARBA00022833"/>
    </source>
</evidence>
<dbReference type="InterPro" id="IPR036420">
    <property type="entry name" value="BRCT_dom_sf"/>
</dbReference>
<dbReference type="RefSeq" id="WP_066607933.1">
    <property type="nucleotide sequence ID" value="NZ_CP014230.1"/>
</dbReference>
<keyword evidence="10" id="KW-0464">Manganese</keyword>
<dbReference type="EMBL" id="CP014230">
    <property type="protein sequence ID" value="AMD93765.1"/>
    <property type="molecule type" value="Genomic_DNA"/>
</dbReference>
<feature type="binding site" evidence="10">
    <location>
        <position position="376"/>
    </location>
    <ligand>
        <name>Zn(2+)</name>
        <dbReference type="ChEBI" id="CHEBI:29105"/>
    </ligand>
</feature>
<evidence type="ECO:0000313" key="13">
    <source>
        <dbReference type="Proteomes" id="UP000063964"/>
    </source>
</evidence>
<dbReference type="SMART" id="SM00292">
    <property type="entry name" value="BRCT"/>
    <property type="match status" value="1"/>
</dbReference>
<feature type="binding site" evidence="10">
    <location>
        <position position="355"/>
    </location>
    <ligand>
        <name>Zn(2+)</name>
        <dbReference type="ChEBI" id="CHEBI:29105"/>
    </ligand>
</feature>
<dbReference type="EC" id="6.5.1.2" evidence="10"/>
<dbReference type="Gene3D" id="3.40.50.10190">
    <property type="entry name" value="BRCT domain"/>
    <property type="match status" value="1"/>
</dbReference>
<evidence type="ECO:0000256" key="8">
    <source>
        <dbReference type="ARBA" id="ARBA00023204"/>
    </source>
</evidence>
<reference evidence="13" key="1">
    <citation type="submission" date="2016-02" db="EMBL/GenBank/DDBJ databases">
        <authorList>
            <person name="Holder M.E."/>
            <person name="Ajami N.J."/>
            <person name="Petrosino J.F."/>
        </authorList>
    </citation>
    <scope>NUCLEOTIDE SEQUENCE [LARGE SCALE GENOMIC DNA]</scope>
    <source>
        <strain evidence="13">DSM 12838</strain>
    </source>
</reference>
<dbReference type="AlphaFoldDB" id="A0A0X8JRX0"/>
<dbReference type="SUPFAM" id="SSF52113">
    <property type="entry name" value="BRCT domain"/>
    <property type="match status" value="1"/>
</dbReference>
<dbReference type="InterPro" id="IPR010994">
    <property type="entry name" value="RuvA_2-like"/>
</dbReference>
<keyword evidence="13" id="KW-1185">Reference proteome</keyword>
<dbReference type="GO" id="GO:0046872">
    <property type="term" value="F:metal ion binding"/>
    <property type="evidence" value="ECO:0007669"/>
    <property type="project" value="UniProtKB-KW"/>
</dbReference>
<keyword evidence="7 10" id="KW-0520">NAD</keyword>
<evidence type="ECO:0000259" key="11">
    <source>
        <dbReference type="PROSITE" id="PS50172"/>
    </source>
</evidence>
<dbReference type="PROSITE" id="PS50172">
    <property type="entry name" value="BRCT"/>
    <property type="match status" value="1"/>
</dbReference>
<evidence type="ECO:0000256" key="10">
    <source>
        <dbReference type="HAMAP-Rule" id="MF_01588"/>
    </source>
</evidence>
<feature type="binding site" evidence="10">
    <location>
        <position position="371"/>
    </location>
    <ligand>
        <name>Zn(2+)</name>
        <dbReference type="ChEBI" id="CHEBI:29105"/>
    </ligand>
</feature>
<comment type="similarity">
    <text evidence="10">Belongs to the NAD-dependent DNA ligase family. LigA subfamily.</text>
</comment>
<feature type="binding site" evidence="10">
    <location>
        <position position="267"/>
    </location>
    <ligand>
        <name>NAD(+)</name>
        <dbReference type="ChEBI" id="CHEBI:57540"/>
    </ligand>
</feature>
<keyword evidence="3 10" id="KW-0235">DNA replication</keyword>
<organism evidence="12 13">
    <name type="scientific">Desulfomicrobium orale DSM 12838</name>
    <dbReference type="NCBI Taxonomy" id="888061"/>
    <lineage>
        <taxon>Bacteria</taxon>
        <taxon>Pseudomonadati</taxon>
        <taxon>Thermodesulfobacteriota</taxon>
        <taxon>Desulfovibrionia</taxon>
        <taxon>Desulfovibrionales</taxon>
        <taxon>Desulfomicrobiaceae</taxon>
        <taxon>Desulfomicrobium</taxon>
    </lineage>
</organism>
<dbReference type="Gene3D" id="1.10.150.20">
    <property type="entry name" value="5' to 3' exonuclease, C-terminal subdomain"/>
    <property type="match status" value="1"/>
</dbReference>
<dbReference type="SUPFAM" id="SSF47781">
    <property type="entry name" value="RuvA domain 2-like"/>
    <property type="match status" value="1"/>
</dbReference>
<feature type="active site" description="N6-AMP-lysine intermediate" evidence="10">
    <location>
        <position position="110"/>
    </location>
</feature>
<dbReference type="Gene3D" id="3.30.1490.70">
    <property type="match status" value="1"/>
</dbReference>
<sequence>MNINTDTGIAELAARLEHYNAAYRSGAPEISDLEYDLLVETLRGLEPEHPFLQRVEPEEFSGRPEVRHPQPMLSTEKAYTREDLARFVARVRKEAEEIGVLNPLFRVTPKLDGLAGRDDGTVFATRGNGEVGYEVSSAFAKGMVPEGGRGLGMGEMVVVRSYFDAHLAGKFEHPRNLVVGIVSADTVNEDARRALDAGAVRFVPYAMLPRWEGDGDELVRCMEDIAEELAAEVDYPLDGMVAEAVDEDVRRSMGATNHHHRWQIAIKRKGDTARTTVEDVVWQVGRTGKVTPVLCVAATSLSGATIRRVTAHNAGFLEKNGLGVGAEIEIIRSGEVIPKVEAVVHAAAPELPAECPSCAAKLIREGDFLLCPDEHCPAQAVQALEHWFKTLGNADWFGRKTLERMAAAGYDELEKVYELGEEDFRRMGFGPVQSSNLAEAVLLSRTRPVEDWRFLAALGVEGLGTGDSRRLLENFRLEEVPDLTAERIEAIHGFGNVTARSIVDGMKRRGPTLRHMLDLGFRILPTGAARPADAAAPMAGKHVVFTGKMTASREAMQEQARALGALVQSAVNAKTDYLVCGEKVGAAKLAKARQIGTRILTEQEYLALVDGK</sequence>
<dbReference type="InterPro" id="IPR012340">
    <property type="entry name" value="NA-bd_OB-fold"/>
</dbReference>
<evidence type="ECO:0000256" key="9">
    <source>
        <dbReference type="ARBA" id="ARBA00034005"/>
    </source>
</evidence>
<dbReference type="SUPFAM" id="SSF50249">
    <property type="entry name" value="Nucleic acid-binding proteins"/>
    <property type="match status" value="1"/>
</dbReference>
<dbReference type="Pfam" id="PF14520">
    <property type="entry name" value="HHH_5"/>
    <property type="match status" value="1"/>
</dbReference>
<dbReference type="KEGG" id="doa:AXF15_12090"/>
<keyword evidence="8 10" id="KW-0234">DNA repair</keyword>
<evidence type="ECO:0000256" key="5">
    <source>
        <dbReference type="ARBA" id="ARBA00022763"/>
    </source>
</evidence>
<evidence type="ECO:0000256" key="2">
    <source>
        <dbReference type="ARBA" id="ARBA00022598"/>
    </source>
</evidence>
<name>A0A0X8JRX0_9BACT</name>
<accession>A0A0X8JRX0</accession>
<comment type="caution">
    <text evidence="10">Lacks conserved residue(s) required for the propagation of feature annotation.</text>
</comment>
<keyword evidence="2 10" id="KW-0436">Ligase</keyword>
<dbReference type="GO" id="GO:0003911">
    <property type="term" value="F:DNA ligase (NAD+) activity"/>
    <property type="evidence" value="ECO:0007669"/>
    <property type="project" value="UniProtKB-UniRule"/>
</dbReference>
<evidence type="ECO:0000256" key="4">
    <source>
        <dbReference type="ARBA" id="ARBA00022723"/>
    </source>
</evidence>
<dbReference type="SMART" id="SM00532">
    <property type="entry name" value="LIGANc"/>
    <property type="match status" value="1"/>
</dbReference>
<evidence type="ECO:0000256" key="7">
    <source>
        <dbReference type="ARBA" id="ARBA00023027"/>
    </source>
</evidence>
<dbReference type="InterPro" id="IPR013839">
    <property type="entry name" value="DNAligase_adenylation"/>
</dbReference>
<dbReference type="GO" id="GO:0006281">
    <property type="term" value="P:DNA repair"/>
    <property type="evidence" value="ECO:0007669"/>
    <property type="project" value="UniProtKB-KW"/>
</dbReference>
<comment type="catalytic activity">
    <reaction evidence="9 10">
        <text>NAD(+) + (deoxyribonucleotide)n-3'-hydroxyl + 5'-phospho-(deoxyribonucleotide)m = (deoxyribonucleotide)n+m + AMP + beta-nicotinamide D-nucleotide.</text>
        <dbReference type="EC" id="6.5.1.2"/>
    </reaction>
</comment>
<dbReference type="GO" id="GO:0006260">
    <property type="term" value="P:DNA replication"/>
    <property type="evidence" value="ECO:0007669"/>
    <property type="project" value="UniProtKB-KW"/>
</dbReference>
<proteinExistence type="inferred from homology"/>
<dbReference type="Pfam" id="PF00533">
    <property type="entry name" value="BRCT"/>
    <property type="match status" value="1"/>
</dbReference>
<feature type="binding site" evidence="10">
    <location>
        <position position="126"/>
    </location>
    <ligand>
        <name>NAD(+)</name>
        <dbReference type="ChEBI" id="CHEBI:57540"/>
    </ligand>
</feature>
<dbReference type="InterPro" id="IPR013840">
    <property type="entry name" value="DNAligase_N"/>
</dbReference>
<comment type="function">
    <text evidence="1 10">DNA ligase that catalyzes the formation of phosphodiester linkages between 5'-phosphoryl and 3'-hydroxyl groups in double-stranded DNA using NAD as a coenzyme and as the energy source for the reaction. It is essential for DNA replication and repair of damaged DNA.</text>
</comment>
<dbReference type="SUPFAM" id="SSF56091">
    <property type="entry name" value="DNA ligase/mRNA capping enzyme, catalytic domain"/>
    <property type="match status" value="1"/>
</dbReference>
<dbReference type="STRING" id="888061.AXF15_12090"/>
<feature type="binding site" evidence="10">
    <location>
        <begin position="32"/>
        <end position="36"/>
    </location>
    <ligand>
        <name>NAD(+)</name>
        <dbReference type="ChEBI" id="CHEBI:57540"/>
    </ligand>
</feature>
<keyword evidence="4 10" id="KW-0479">Metal-binding</keyword>
<dbReference type="InterPro" id="IPR004150">
    <property type="entry name" value="NAD_DNA_ligase_OB"/>
</dbReference>
<evidence type="ECO:0000313" key="12">
    <source>
        <dbReference type="EMBL" id="AMD93765.1"/>
    </source>
</evidence>
<dbReference type="OrthoDB" id="9759736at2"/>
<keyword evidence="10" id="KW-0460">Magnesium</keyword>
<keyword evidence="6 10" id="KW-0862">Zinc</keyword>
<dbReference type="Pfam" id="PF03120">
    <property type="entry name" value="OB_DNA_ligase"/>
    <property type="match status" value="1"/>
</dbReference>
<feature type="binding site" evidence="10">
    <location>
        <begin position="74"/>
        <end position="75"/>
    </location>
    <ligand>
        <name>NAD(+)</name>
        <dbReference type="ChEBI" id="CHEBI:57540"/>
    </ligand>
</feature>
<feature type="binding site" evidence="10">
    <location>
        <position position="358"/>
    </location>
    <ligand>
        <name>Zn(2+)</name>
        <dbReference type="ChEBI" id="CHEBI:29105"/>
    </ligand>
</feature>
<dbReference type="PIRSF" id="PIRSF001604">
    <property type="entry name" value="LigA"/>
    <property type="match status" value="1"/>
</dbReference>
<dbReference type="InterPro" id="IPR001357">
    <property type="entry name" value="BRCT_dom"/>
</dbReference>
<protein>
    <recommendedName>
        <fullName evidence="10">DNA ligase</fullName>
        <ecNumber evidence="10">6.5.1.2</ecNumber>
    </recommendedName>
    <alternativeName>
        <fullName evidence="10">Polydeoxyribonucleotide synthase [NAD(+)]</fullName>
    </alternativeName>
</protein>
<keyword evidence="5 10" id="KW-0227">DNA damage</keyword>
<gene>
    <name evidence="10" type="primary">ligA</name>
    <name evidence="12" type="ORF">AXF15_12090</name>
</gene>
<dbReference type="Gene3D" id="3.30.470.30">
    <property type="entry name" value="DNA ligase/mRNA capping enzyme"/>
    <property type="match status" value="1"/>
</dbReference>
<evidence type="ECO:0000256" key="3">
    <source>
        <dbReference type="ARBA" id="ARBA00022705"/>
    </source>
</evidence>
<dbReference type="Proteomes" id="UP000063964">
    <property type="component" value="Chromosome"/>
</dbReference>
<dbReference type="Gene3D" id="2.40.50.140">
    <property type="entry name" value="Nucleic acid-binding proteins"/>
    <property type="match status" value="1"/>
</dbReference>
<evidence type="ECO:0000256" key="1">
    <source>
        <dbReference type="ARBA" id="ARBA00004067"/>
    </source>
</evidence>